<dbReference type="Pfam" id="PF03372">
    <property type="entry name" value="Exo_endo_phos"/>
    <property type="match status" value="1"/>
</dbReference>
<feature type="binding site" evidence="7">
    <location>
        <position position="35"/>
    </location>
    <ligand>
        <name>Mg(2+)</name>
        <dbReference type="ChEBI" id="CHEBI:18420"/>
        <label>1</label>
    </ligand>
</feature>
<reference evidence="10" key="1">
    <citation type="submission" date="2020-10" db="EMBL/GenBank/DDBJ databases">
        <authorList>
            <person name="Gilroy R."/>
        </authorList>
    </citation>
    <scope>NUCLEOTIDE SEQUENCE</scope>
    <source>
        <strain evidence="10">CHK184-20233</strain>
    </source>
</reference>
<comment type="cofactor">
    <cofactor evidence="7">
        <name>Mg(2+)</name>
        <dbReference type="ChEBI" id="CHEBI:18420"/>
    </cofactor>
    <cofactor evidence="7">
        <name>Mn(2+)</name>
        <dbReference type="ChEBI" id="CHEBI:29035"/>
    </cofactor>
    <text evidence="7">Probably binds two magnesium or manganese ions per subunit.</text>
</comment>
<evidence type="ECO:0000256" key="7">
    <source>
        <dbReference type="PIRSR" id="PIRSR604808-2"/>
    </source>
</evidence>
<feature type="active site" evidence="6">
    <location>
        <position position="105"/>
    </location>
</feature>
<gene>
    <name evidence="10" type="primary">xth</name>
    <name evidence="10" type="ORF">IAB38_03820</name>
</gene>
<keyword evidence="4 10" id="KW-0378">Hydrolase</keyword>
<dbReference type="GO" id="GO:0008081">
    <property type="term" value="F:phosphoric diester hydrolase activity"/>
    <property type="evidence" value="ECO:0007669"/>
    <property type="project" value="TreeGrafter"/>
</dbReference>
<dbReference type="AlphaFoldDB" id="A0A9D1DU99"/>
<name>A0A9D1DU99_9FIRM</name>
<feature type="active site" description="Proton acceptor" evidence="6">
    <location>
        <position position="242"/>
    </location>
</feature>
<dbReference type="NCBIfam" id="TIGR00633">
    <property type="entry name" value="xth"/>
    <property type="match status" value="1"/>
</dbReference>
<sequence length="250" mass="29114">MKIVSFNVAGFRACLKKGFEDFFKESNADVYCLQEVKAIESEIPFRPEGYNFYLNTADKKGYSGVAVYSRVKPLEVAYDIDVDIHDHEGRVITLEYDDFFLVCVYVPNVKRDLSRLSYRMTWEKDFLKYLQSLDKKNPVIVCGDFNVAHKEIDLANPKGNVGNAGFTIEERDAFTRLLDGGFTDVYRYLYKDKTDSYTWWSYMGKAREKNIGWRIDYFLVSNRFIDNVKNMKIDSDVFGSDHCPIELEVK</sequence>
<feature type="binding site" evidence="7">
    <location>
        <position position="7"/>
    </location>
    <ligand>
        <name>Mg(2+)</name>
        <dbReference type="ChEBI" id="CHEBI:18420"/>
        <label>1</label>
    </ligand>
</feature>
<feature type="active site" description="Proton donor/acceptor" evidence="6">
    <location>
        <position position="144"/>
    </location>
</feature>
<dbReference type="PROSITE" id="PS00728">
    <property type="entry name" value="AP_NUCLEASE_F1_3"/>
    <property type="match status" value="1"/>
</dbReference>
<keyword evidence="7" id="KW-0464">Manganese</keyword>
<dbReference type="EMBL" id="DVHC01000039">
    <property type="protein sequence ID" value="HIR59157.1"/>
    <property type="molecule type" value="Genomic_DNA"/>
</dbReference>
<organism evidence="10 11">
    <name type="scientific">Candidatus Onthousia excrementipullorum</name>
    <dbReference type="NCBI Taxonomy" id="2840884"/>
    <lineage>
        <taxon>Bacteria</taxon>
        <taxon>Bacillati</taxon>
        <taxon>Bacillota</taxon>
        <taxon>Bacilli</taxon>
        <taxon>Candidatus Onthousia</taxon>
    </lineage>
</organism>
<dbReference type="PANTHER" id="PTHR22748">
    <property type="entry name" value="AP ENDONUCLEASE"/>
    <property type="match status" value="1"/>
</dbReference>
<evidence type="ECO:0000256" key="4">
    <source>
        <dbReference type="ARBA" id="ARBA00022801"/>
    </source>
</evidence>
<feature type="site" description="Interaction with DNA substrate" evidence="8">
    <location>
        <position position="242"/>
    </location>
</feature>
<keyword evidence="3 7" id="KW-0479">Metal-binding</keyword>
<evidence type="ECO:0000313" key="11">
    <source>
        <dbReference type="Proteomes" id="UP000824232"/>
    </source>
</evidence>
<dbReference type="PROSITE" id="PS51435">
    <property type="entry name" value="AP_NUCLEASE_F1_4"/>
    <property type="match status" value="1"/>
</dbReference>
<reference evidence="10" key="2">
    <citation type="journal article" date="2021" name="PeerJ">
        <title>Extensive microbial diversity within the chicken gut microbiome revealed by metagenomics and culture.</title>
        <authorList>
            <person name="Gilroy R."/>
            <person name="Ravi A."/>
            <person name="Getino M."/>
            <person name="Pursley I."/>
            <person name="Horton D.L."/>
            <person name="Alikhan N.F."/>
            <person name="Baker D."/>
            <person name="Gharbi K."/>
            <person name="Hall N."/>
            <person name="Watson M."/>
            <person name="Adriaenssens E.M."/>
            <person name="Foster-Nyarko E."/>
            <person name="Jarju S."/>
            <person name="Secka A."/>
            <person name="Antonio M."/>
            <person name="Oren A."/>
            <person name="Chaudhuri R.R."/>
            <person name="La Ragione R."/>
            <person name="Hildebrand F."/>
            <person name="Pallen M.J."/>
        </authorList>
    </citation>
    <scope>NUCLEOTIDE SEQUENCE</scope>
    <source>
        <strain evidence="10">CHK184-20233</strain>
    </source>
</reference>
<feature type="binding site" evidence="7">
    <location>
        <position position="146"/>
    </location>
    <ligand>
        <name>Mg(2+)</name>
        <dbReference type="ChEBI" id="CHEBI:18420"/>
        <label>1</label>
    </ligand>
</feature>
<feature type="binding site" evidence="7">
    <location>
        <position position="242"/>
    </location>
    <ligand>
        <name>Mg(2+)</name>
        <dbReference type="ChEBI" id="CHEBI:18420"/>
        <label>1</label>
    </ligand>
</feature>
<evidence type="ECO:0000256" key="3">
    <source>
        <dbReference type="ARBA" id="ARBA00022723"/>
    </source>
</evidence>
<protein>
    <submittedName>
        <fullName evidence="10">Exodeoxyribonuclease III</fullName>
        <ecNumber evidence="10">3.1.11.2</ecNumber>
    </submittedName>
</protein>
<dbReference type="GO" id="GO:0003677">
    <property type="term" value="F:DNA binding"/>
    <property type="evidence" value="ECO:0007669"/>
    <property type="project" value="InterPro"/>
</dbReference>
<comment type="caution">
    <text evidence="10">The sequence shown here is derived from an EMBL/GenBank/DDBJ whole genome shotgun (WGS) entry which is preliminary data.</text>
</comment>
<evidence type="ECO:0000256" key="8">
    <source>
        <dbReference type="PIRSR" id="PIRSR604808-3"/>
    </source>
</evidence>
<feature type="site" description="Important for catalytic activity" evidence="8">
    <location>
        <position position="216"/>
    </location>
</feature>
<dbReference type="InterPro" id="IPR004808">
    <property type="entry name" value="AP_endonuc_1"/>
</dbReference>
<dbReference type="GO" id="GO:0008311">
    <property type="term" value="F:double-stranded DNA 3'-5' DNA exonuclease activity"/>
    <property type="evidence" value="ECO:0007669"/>
    <property type="project" value="UniProtKB-EC"/>
</dbReference>
<proteinExistence type="inferred from homology"/>
<dbReference type="InterPro" id="IPR005135">
    <property type="entry name" value="Endo/exonuclease/phosphatase"/>
</dbReference>
<feature type="binding site" evidence="7">
    <location>
        <position position="241"/>
    </location>
    <ligand>
        <name>Mg(2+)</name>
        <dbReference type="ChEBI" id="CHEBI:18420"/>
        <label>1</label>
    </ligand>
</feature>
<comment type="cofactor">
    <cofactor evidence="1">
        <name>Mn(2+)</name>
        <dbReference type="ChEBI" id="CHEBI:29035"/>
    </cofactor>
</comment>
<dbReference type="EC" id="3.1.11.2" evidence="10"/>
<evidence type="ECO:0000256" key="5">
    <source>
        <dbReference type="ARBA" id="ARBA00022842"/>
    </source>
</evidence>
<evidence type="ECO:0000256" key="6">
    <source>
        <dbReference type="PIRSR" id="PIRSR604808-1"/>
    </source>
</evidence>
<evidence type="ECO:0000313" key="10">
    <source>
        <dbReference type="EMBL" id="HIR59157.1"/>
    </source>
</evidence>
<feature type="site" description="Transition state stabilizer" evidence="8">
    <location>
        <position position="146"/>
    </location>
</feature>
<dbReference type="GO" id="GO:0003906">
    <property type="term" value="F:DNA-(apurinic or apyrimidinic site) endonuclease activity"/>
    <property type="evidence" value="ECO:0007669"/>
    <property type="project" value="TreeGrafter"/>
</dbReference>
<dbReference type="Proteomes" id="UP000824232">
    <property type="component" value="Unassembled WGS sequence"/>
</dbReference>
<dbReference type="CDD" id="cd09087">
    <property type="entry name" value="Ape1-like_AP-endo"/>
    <property type="match status" value="1"/>
</dbReference>
<keyword evidence="5 7" id="KW-0460">Magnesium</keyword>
<dbReference type="SUPFAM" id="SSF56219">
    <property type="entry name" value="DNase I-like"/>
    <property type="match status" value="1"/>
</dbReference>
<feature type="binding site" evidence="7">
    <location>
        <position position="144"/>
    </location>
    <ligand>
        <name>Mg(2+)</name>
        <dbReference type="ChEBI" id="CHEBI:18420"/>
        <label>1</label>
    </ligand>
</feature>
<dbReference type="NCBIfam" id="TIGR00195">
    <property type="entry name" value="exoDNase_III"/>
    <property type="match status" value="1"/>
</dbReference>
<evidence type="ECO:0000256" key="2">
    <source>
        <dbReference type="ARBA" id="ARBA00007092"/>
    </source>
</evidence>
<feature type="domain" description="Endonuclease/exonuclease/phosphatase" evidence="9">
    <location>
        <begin position="4"/>
        <end position="242"/>
    </location>
</feature>
<dbReference type="InterPro" id="IPR036691">
    <property type="entry name" value="Endo/exonu/phosph_ase_sf"/>
</dbReference>
<dbReference type="InterPro" id="IPR020848">
    <property type="entry name" value="AP_endonuclease_F1_CS"/>
</dbReference>
<dbReference type="GO" id="GO:0006284">
    <property type="term" value="P:base-excision repair"/>
    <property type="evidence" value="ECO:0007669"/>
    <property type="project" value="TreeGrafter"/>
</dbReference>
<dbReference type="PANTHER" id="PTHR22748:SF6">
    <property type="entry name" value="DNA-(APURINIC OR APYRIMIDINIC SITE) ENDONUCLEASE"/>
    <property type="match status" value="1"/>
</dbReference>
<dbReference type="GO" id="GO:0046872">
    <property type="term" value="F:metal ion binding"/>
    <property type="evidence" value="ECO:0007669"/>
    <property type="project" value="UniProtKB-KW"/>
</dbReference>
<evidence type="ECO:0000256" key="1">
    <source>
        <dbReference type="ARBA" id="ARBA00001936"/>
    </source>
</evidence>
<accession>A0A9D1DU99</accession>
<dbReference type="Gene3D" id="3.60.10.10">
    <property type="entry name" value="Endonuclease/exonuclease/phosphatase"/>
    <property type="match status" value="1"/>
</dbReference>
<comment type="similarity">
    <text evidence="2">Belongs to the DNA repair enzymes AP/ExoA family.</text>
</comment>
<evidence type="ECO:0000259" key="9">
    <source>
        <dbReference type="Pfam" id="PF03372"/>
    </source>
</evidence>